<name>A0ACB7Y7U5_9ERIC</name>
<dbReference type="Proteomes" id="UP000828048">
    <property type="component" value="Chromosome 7"/>
</dbReference>
<organism evidence="1 2">
    <name type="scientific">Vaccinium darrowii</name>
    <dbReference type="NCBI Taxonomy" id="229202"/>
    <lineage>
        <taxon>Eukaryota</taxon>
        <taxon>Viridiplantae</taxon>
        <taxon>Streptophyta</taxon>
        <taxon>Embryophyta</taxon>
        <taxon>Tracheophyta</taxon>
        <taxon>Spermatophyta</taxon>
        <taxon>Magnoliopsida</taxon>
        <taxon>eudicotyledons</taxon>
        <taxon>Gunneridae</taxon>
        <taxon>Pentapetalae</taxon>
        <taxon>asterids</taxon>
        <taxon>Ericales</taxon>
        <taxon>Ericaceae</taxon>
        <taxon>Vaccinioideae</taxon>
        <taxon>Vaccinieae</taxon>
        <taxon>Vaccinium</taxon>
    </lineage>
</organism>
<evidence type="ECO:0000313" key="2">
    <source>
        <dbReference type="Proteomes" id="UP000828048"/>
    </source>
</evidence>
<comment type="caution">
    <text evidence="1">The sequence shown here is derived from an EMBL/GenBank/DDBJ whole genome shotgun (WGS) entry which is preliminary data.</text>
</comment>
<accession>A0ACB7Y7U5</accession>
<evidence type="ECO:0000313" key="1">
    <source>
        <dbReference type="EMBL" id="KAH7849034.1"/>
    </source>
</evidence>
<sequence length="308" mass="35152">MEQSTSLSSNTHTTPTSLSTSFTDYEIEIADILLNFPNLIIQSESRYRFSVKWGFKRRRSAIKFNPSQLPSVQIEKERETRPKVKAEASSPATPLSFSPSESDGKSKDSIKKASKKRTREEWIGIIDGLIQQRELLRGEIETVKSYYNKLKGVNWELKAKKQELQFYLGNTHSEKCLNDGMKLNQPIKQSPLVFQNQDYPQIHSMIHHQQPSIVDPTAYRPSPHTTENFQQHPYGQMPQLKVKRMGPLGIPDLNVAAAEEETFGVGAAQPLDHFRALTESRAKAAEARRRRMVRIKEMKKNSLATIKT</sequence>
<protein>
    <submittedName>
        <fullName evidence="1">Uncharacterized protein</fullName>
    </submittedName>
</protein>
<keyword evidence="2" id="KW-1185">Reference proteome</keyword>
<reference evidence="1 2" key="1">
    <citation type="journal article" date="2021" name="Hortic Res">
        <title>High-quality reference genome and annotation aids understanding of berry development for evergreen blueberry (Vaccinium darrowii).</title>
        <authorList>
            <person name="Yu J."/>
            <person name="Hulse-Kemp A.M."/>
            <person name="Babiker E."/>
            <person name="Staton M."/>
        </authorList>
    </citation>
    <scope>NUCLEOTIDE SEQUENCE [LARGE SCALE GENOMIC DNA]</scope>
    <source>
        <strain evidence="2">cv. NJ 8807/NJ 8810</strain>
        <tissue evidence="1">Young leaf</tissue>
    </source>
</reference>
<dbReference type="EMBL" id="CM037157">
    <property type="protein sequence ID" value="KAH7849034.1"/>
    <property type="molecule type" value="Genomic_DNA"/>
</dbReference>
<proteinExistence type="predicted"/>
<gene>
    <name evidence="1" type="ORF">Vadar_012027</name>
</gene>